<evidence type="ECO:0000313" key="11">
    <source>
        <dbReference type="EMBL" id="GJS64381.1"/>
    </source>
</evidence>
<keyword evidence="13" id="KW-1185">Reference proteome</keyword>
<evidence type="ECO:0000256" key="1">
    <source>
        <dbReference type="ARBA" id="ARBA00005755"/>
    </source>
</evidence>
<dbReference type="InterPro" id="IPR012337">
    <property type="entry name" value="RNaseH-like_sf"/>
</dbReference>
<dbReference type="InterPro" id="IPR004868">
    <property type="entry name" value="DNA-dir_DNA_pol_B_mt/vir"/>
</dbReference>
<keyword evidence="6 8" id="KW-0238">DNA-binding</keyword>
<evidence type="ECO:0000256" key="2">
    <source>
        <dbReference type="ARBA" id="ARBA00022679"/>
    </source>
</evidence>
<dbReference type="InterPro" id="IPR036397">
    <property type="entry name" value="RNaseH_sf"/>
</dbReference>
<evidence type="ECO:0000313" key="13">
    <source>
        <dbReference type="Proteomes" id="UP001151760"/>
    </source>
</evidence>
<evidence type="ECO:0000256" key="9">
    <source>
        <dbReference type="SAM" id="SignalP"/>
    </source>
</evidence>
<dbReference type="Gene3D" id="1.10.287.690">
    <property type="entry name" value="Helix hairpin bin"/>
    <property type="match status" value="1"/>
</dbReference>
<evidence type="ECO:0000313" key="12">
    <source>
        <dbReference type="EMBL" id="GJT10407.1"/>
    </source>
</evidence>
<feature type="chain" id="PRO_5045029971" description="DNA polymerase" evidence="9">
    <location>
        <begin position="17"/>
        <end position="1021"/>
    </location>
</feature>
<comment type="similarity">
    <text evidence="1 8">Belongs to the DNA polymerase type-B family.</text>
</comment>
<comment type="caution">
    <text evidence="11">The sequence shown here is derived from an EMBL/GenBank/DDBJ whole genome shotgun (WGS) entry which is preliminary data.</text>
</comment>
<dbReference type="EC" id="2.7.7.7" evidence="8"/>
<dbReference type="PRINTS" id="PR00106">
    <property type="entry name" value="DNAPOLB"/>
</dbReference>
<dbReference type="PROSITE" id="PS00116">
    <property type="entry name" value="DNA_POLYMERASE_B"/>
    <property type="match status" value="1"/>
</dbReference>
<dbReference type="EMBL" id="BQNB010012985">
    <property type="protein sequence ID" value="GJT10407.1"/>
    <property type="molecule type" value="Genomic_DNA"/>
</dbReference>
<protein>
    <recommendedName>
        <fullName evidence="8">DNA polymerase</fullName>
        <ecNumber evidence="8">2.7.7.7</ecNumber>
    </recommendedName>
</protein>
<comment type="catalytic activity">
    <reaction evidence="7 8">
        <text>DNA(n) + a 2'-deoxyribonucleoside 5'-triphosphate = DNA(n+1) + diphosphate</text>
        <dbReference type="Rhea" id="RHEA:22508"/>
        <dbReference type="Rhea" id="RHEA-COMP:17339"/>
        <dbReference type="Rhea" id="RHEA-COMP:17340"/>
        <dbReference type="ChEBI" id="CHEBI:33019"/>
        <dbReference type="ChEBI" id="CHEBI:61560"/>
        <dbReference type="ChEBI" id="CHEBI:173112"/>
        <dbReference type="EC" id="2.7.7.7"/>
    </reaction>
</comment>
<name>A0ABQ4XHS8_9ASTR</name>
<gene>
    <name evidence="11" type="ORF">Tco_0678945</name>
    <name evidence="12" type="ORF">Tco_0857449</name>
</gene>
<dbReference type="PANTHER" id="PTHR33568">
    <property type="entry name" value="DNA POLYMERASE"/>
    <property type="match status" value="1"/>
</dbReference>
<dbReference type="Gene3D" id="3.90.1600.10">
    <property type="entry name" value="Palm domain of DNA polymerase"/>
    <property type="match status" value="2"/>
</dbReference>
<dbReference type="InterPro" id="IPR043502">
    <property type="entry name" value="DNA/RNA_pol_sf"/>
</dbReference>
<dbReference type="SUPFAM" id="SSF56672">
    <property type="entry name" value="DNA/RNA polymerases"/>
    <property type="match status" value="1"/>
</dbReference>
<evidence type="ECO:0000256" key="6">
    <source>
        <dbReference type="ARBA" id="ARBA00023125"/>
    </source>
</evidence>
<reference evidence="11" key="2">
    <citation type="submission" date="2022-01" db="EMBL/GenBank/DDBJ databases">
        <authorList>
            <person name="Yamashiro T."/>
            <person name="Shiraishi A."/>
            <person name="Satake H."/>
            <person name="Nakayama K."/>
        </authorList>
    </citation>
    <scope>NUCLEOTIDE SEQUENCE</scope>
</reference>
<reference evidence="11" key="1">
    <citation type="journal article" date="2022" name="Int. J. Mol. Sci.">
        <title>Draft Genome of Tanacetum Coccineum: Genomic Comparison of Closely Related Tanacetum-Family Plants.</title>
        <authorList>
            <person name="Yamashiro T."/>
            <person name="Shiraishi A."/>
            <person name="Nakayama K."/>
            <person name="Satake H."/>
        </authorList>
    </citation>
    <scope>NUCLEOTIDE SEQUENCE</scope>
</reference>
<proteinExistence type="inferred from homology"/>
<keyword evidence="3 8" id="KW-0548">Nucleotidyltransferase</keyword>
<keyword evidence="5 8" id="KW-0239">DNA-directed DNA polymerase</keyword>
<dbReference type="PANTHER" id="PTHR33568:SF3">
    <property type="entry name" value="DNA-DIRECTED DNA POLYMERASE"/>
    <property type="match status" value="1"/>
</dbReference>
<dbReference type="InterPro" id="IPR023211">
    <property type="entry name" value="DNA_pol_palm_dom_sf"/>
</dbReference>
<dbReference type="EMBL" id="BQNB010009499">
    <property type="protein sequence ID" value="GJS64381.1"/>
    <property type="molecule type" value="Genomic_DNA"/>
</dbReference>
<evidence type="ECO:0000256" key="4">
    <source>
        <dbReference type="ARBA" id="ARBA00022705"/>
    </source>
</evidence>
<sequence length="1021" mass="116606">MGVFLWKLILIKNAIAVDSSFPRFGIHFASKCVCCSSPCIERVDHLSQSDIARIDNRVSFLSQSQCGLILESSSLHHLLASWFNGAKSKSQGGNKAADCLAAYGHTHSDSILFNSLGSLPFDSKKPVHSQGINSESETIVLCRVREEIEHGILTGRSAKPGSLSVVRKEAPMIEKGKTISKWKCLKLLLDRNERDSELADPYTQMADIEKMVLPTSQPKKIDPGILEEGRKYLPTNRVEWAGAGRVLSVLQGPKKNDSPIEKIPGENWEVDSLQKMGLHWLGLVRAFPKPFRRSLSPVSTGVDPQKEKEYPEYITAIKKGSTELKPFIVSDLETIIVNNIHKPYAAGLMMVHPGKMIEKDMIIHTYYSEDYKVILDSFEERSRKVMIDLISMIERLVKQEKKAKTVYFHNFSRFDGIFLLKHLACHHPKYKIKPLMRNNRLYELSVYSGKVMLFRFRDSLNLLPGTLQNLAMSLCPDLGTKGSVDHESVNEKSLEKDKEVLIEYMKTDILLLGGVMQKAQNIYWKLYQLDIESKITLSSLALNIFRLRYYNDEIFPIHIPNQNEDTFIRKAYYGGHTDSYKPYGENLYYYDVNSLYPFVMKEYPMPCGKPVWYSNLEDMDIDSMLGFIEAYVVCPKTINKPFLPYRSKTGTLIFPTGEFIGVYYSEELKYAVGLGYKVVPISGYLFERKESPFKDFVSSLFSSRLEARKEGNDALSYVYKILMNSLYGRFGINPKSTITEVCNFKRYTDVVSFEGFIHGDMLSENNFIVSYHTNTGNDGTHWNPPKNSAVQLAAAITASARIYMYPYISRDDCYYTDTDSVVLSQPLPEELISSSILGMLKLEDQIVKGFFLAPKAYSYYTLEGSTVKKYKGPAKDKVTPEWFEKQYAEPSRRVQVKVDAKFRIDWESLEIKNQEIIFSLGLKEGSKRLPVYDSNKNWVDTEPIAIHDLSNIDYISRKVISSLSDRVLHLENERLNEKLEERNREIAKLKSQIEVQTGVTNQTLVEKKTDMKTKTDEEKPP</sequence>
<keyword evidence="9" id="KW-0732">Signal</keyword>
<dbReference type="SUPFAM" id="SSF53098">
    <property type="entry name" value="Ribonuclease H-like"/>
    <property type="match status" value="1"/>
</dbReference>
<keyword evidence="4 8" id="KW-0235">DNA replication</keyword>
<evidence type="ECO:0000256" key="5">
    <source>
        <dbReference type="ARBA" id="ARBA00022932"/>
    </source>
</evidence>
<dbReference type="Pfam" id="PF03175">
    <property type="entry name" value="DNA_pol_B_2"/>
    <property type="match status" value="1"/>
</dbReference>
<dbReference type="Gene3D" id="3.30.420.10">
    <property type="entry name" value="Ribonuclease H-like superfamily/Ribonuclease H"/>
    <property type="match status" value="1"/>
</dbReference>
<dbReference type="InterPro" id="IPR017964">
    <property type="entry name" value="DNA-dir_DNA_pol_B_CS"/>
</dbReference>
<accession>A0ABQ4XHS8</accession>
<feature type="domain" description="DNA-directed DNA polymerase family B mitochondria/virus" evidence="10">
    <location>
        <begin position="400"/>
        <end position="811"/>
    </location>
</feature>
<organism evidence="11 13">
    <name type="scientific">Tanacetum coccineum</name>
    <dbReference type="NCBI Taxonomy" id="301880"/>
    <lineage>
        <taxon>Eukaryota</taxon>
        <taxon>Viridiplantae</taxon>
        <taxon>Streptophyta</taxon>
        <taxon>Embryophyta</taxon>
        <taxon>Tracheophyta</taxon>
        <taxon>Spermatophyta</taxon>
        <taxon>Magnoliopsida</taxon>
        <taxon>eudicotyledons</taxon>
        <taxon>Gunneridae</taxon>
        <taxon>Pentapetalae</taxon>
        <taxon>asterids</taxon>
        <taxon>campanulids</taxon>
        <taxon>Asterales</taxon>
        <taxon>Asteraceae</taxon>
        <taxon>Asteroideae</taxon>
        <taxon>Anthemideae</taxon>
        <taxon>Anthemidinae</taxon>
        <taxon>Tanacetum</taxon>
    </lineage>
</organism>
<keyword evidence="2 8" id="KW-0808">Transferase</keyword>
<dbReference type="Proteomes" id="UP001151760">
    <property type="component" value="Unassembled WGS sequence"/>
</dbReference>
<feature type="signal peptide" evidence="9">
    <location>
        <begin position="1"/>
        <end position="16"/>
    </location>
</feature>
<evidence type="ECO:0000259" key="10">
    <source>
        <dbReference type="Pfam" id="PF03175"/>
    </source>
</evidence>
<dbReference type="SMART" id="SM00486">
    <property type="entry name" value="POLBc"/>
    <property type="match status" value="1"/>
</dbReference>
<evidence type="ECO:0000256" key="8">
    <source>
        <dbReference type="RuleBase" id="RU000442"/>
    </source>
</evidence>
<dbReference type="InterPro" id="IPR006172">
    <property type="entry name" value="DNA-dir_DNA_pol_B"/>
</dbReference>
<evidence type="ECO:0000256" key="3">
    <source>
        <dbReference type="ARBA" id="ARBA00022695"/>
    </source>
</evidence>
<evidence type="ECO:0000256" key="7">
    <source>
        <dbReference type="ARBA" id="ARBA00049244"/>
    </source>
</evidence>